<dbReference type="Pfam" id="PF17648">
    <property type="entry name" value="Luciferase"/>
    <property type="match status" value="1"/>
</dbReference>
<dbReference type="InterPro" id="IPR048273">
    <property type="entry name" value="Luciferase"/>
</dbReference>
<dbReference type="Proteomes" id="UP000324241">
    <property type="component" value="Unassembled WGS sequence"/>
</dbReference>
<dbReference type="OrthoDB" id="5358398at2759"/>
<accession>A0A5M9MYM7</accession>
<gene>
    <name evidence="2" type="ORF">ATNIH1004_000858</name>
</gene>
<dbReference type="AlphaFoldDB" id="A0A5M9MYM7"/>
<dbReference type="GeneID" id="54323560"/>
<evidence type="ECO:0000259" key="1">
    <source>
        <dbReference type="Pfam" id="PF17648"/>
    </source>
</evidence>
<proteinExistence type="predicted"/>
<sequence length="290" mass="32716">MQTSFNCDTGTTIPTTPFQFRVDVLCLLVILIPLTFHHVRKDYHAFLALGPGGTPPTLTGYLRICVLRILALRNPFIPPSLPHTLLPQTGYLHRSRLAQRIGPRPTIAGIAPQRQITQRSDKLIYQALTTGIHHLVNGNRDTLCAGTSCFEKHSTGIFCRRSTIAQQQQRSRITCDGEVCHTHPIDGSLHLTLHPADVKVILERGWGQRHPLAWADWWCWVRFVPSGFVMVYAPRDADELETVLEIIRAAAWWVSGAELQGSGEMEEGYSVHYEYSSIFRASRWTGVIER</sequence>
<comment type="caution">
    <text evidence="2">The sequence shown here is derived from an EMBL/GenBank/DDBJ whole genome shotgun (WGS) entry which is preliminary data.</text>
</comment>
<organism evidence="2 3">
    <name type="scientific">Aspergillus tanneri</name>
    <dbReference type="NCBI Taxonomy" id="1220188"/>
    <lineage>
        <taxon>Eukaryota</taxon>
        <taxon>Fungi</taxon>
        <taxon>Dikarya</taxon>
        <taxon>Ascomycota</taxon>
        <taxon>Pezizomycotina</taxon>
        <taxon>Eurotiomycetes</taxon>
        <taxon>Eurotiomycetidae</taxon>
        <taxon>Eurotiales</taxon>
        <taxon>Aspergillaceae</taxon>
        <taxon>Aspergillus</taxon>
        <taxon>Aspergillus subgen. Circumdati</taxon>
    </lineage>
</organism>
<dbReference type="EMBL" id="QUQM01000002">
    <property type="protein sequence ID" value="KAA8651958.1"/>
    <property type="molecule type" value="Genomic_DNA"/>
</dbReference>
<dbReference type="PANTHER" id="PTHR38695">
    <property type="entry name" value="AMINO ACID PERMEASE_ SLC12A DOMAIN-CONTAINING PROTEIN"/>
    <property type="match status" value="1"/>
</dbReference>
<dbReference type="VEuPathDB" id="FungiDB:EYZ11_001740"/>
<dbReference type="PANTHER" id="PTHR38695:SF1">
    <property type="entry name" value="AMINO ACID PERMEASE_ SLC12A DOMAIN-CONTAINING PROTEIN"/>
    <property type="match status" value="1"/>
</dbReference>
<protein>
    <recommendedName>
        <fullName evidence="1">Luciferase domain-containing protein</fullName>
    </recommendedName>
</protein>
<feature type="domain" description="Luciferase" evidence="1">
    <location>
        <begin position="177"/>
        <end position="250"/>
    </location>
</feature>
<dbReference type="InterPro" id="IPR040841">
    <property type="entry name" value="Luciferase_dom"/>
</dbReference>
<reference evidence="2 3" key="1">
    <citation type="submission" date="2019-08" db="EMBL/GenBank/DDBJ databases">
        <title>The genome sequence of a newly discovered highly antifungal drug resistant Aspergillus species, Aspergillus tanneri NIH 1004.</title>
        <authorList>
            <person name="Mounaud S."/>
            <person name="Singh I."/>
            <person name="Joardar V."/>
            <person name="Pakala S."/>
            <person name="Pakala S."/>
            <person name="Venepally P."/>
            <person name="Chung J.K."/>
            <person name="Losada L."/>
            <person name="Nierman W.C."/>
        </authorList>
    </citation>
    <scope>NUCLEOTIDE SEQUENCE [LARGE SCALE GENOMIC DNA]</scope>
    <source>
        <strain evidence="2 3">NIH1004</strain>
    </source>
</reference>
<evidence type="ECO:0000313" key="3">
    <source>
        <dbReference type="Proteomes" id="UP000324241"/>
    </source>
</evidence>
<name>A0A5M9MYM7_9EURO</name>
<dbReference type="RefSeq" id="XP_033431319.1">
    <property type="nucleotide sequence ID" value="XM_033565562.1"/>
</dbReference>
<evidence type="ECO:0000313" key="2">
    <source>
        <dbReference type="EMBL" id="KAA8651958.1"/>
    </source>
</evidence>